<accession>A0ABW7FEM2</accession>
<evidence type="ECO:0000256" key="8">
    <source>
        <dbReference type="ARBA" id="ARBA00023136"/>
    </source>
</evidence>
<feature type="transmembrane region" description="Helical" evidence="11">
    <location>
        <begin position="657"/>
        <end position="679"/>
    </location>
</feature>
<feature type="transmembrane region" description="Helical" evidence="11">
    <location>
        <begin position="80"/>
        <end position="100"/>
    </location>
</feature>
<evidence type="ECO:0000259" key="16">
    <source>
        <dbReference type="Pfam" id="PF13244"/>
    </source>
</evidence>
<evidence type="ECO:0000259" key="15">
    <source>
        <dbReference type="Pfam" id="PF04039"/>
    </source>
</evidence>
<evidence type="ECO:0000256" key="2">
    <source>
        <dbReference type="ARBA" id="ARBA00022448"/>
    </source>
</evidence>
<dbReference type="Pfam" id="PF04039">
    <property type="entry name" value="MnhB"/>
    <property type="match status" value="1"/>
</dbReference>
<feature type="domain" description="MrpA C-terminal/MbhD" evidence="16">
    <location>
        <begin position="617"/>
        <end position="680"/>
    </location>
</feature>
<dbReference type="InterPro" id="IPR050616">
    <property type="entry name" value="CPA3_Na-H_Antiporter_A"/>
</dbReference>
<keyword evidence="7" id="KW-0406">Ion transport</keyword>
<keyword evidence="3" id="KW-0050">Antiport</keyword>
<sequence>MSLLLLLLLPFIGSAVAAVLPTGARNIESIWAGLVALAVAVPLALLYPEVRDAGVVSERLVWLPSLGLDLVVRIDGFAWMFAMLVTGMGVLVVMYARYYLSADDPAARFYSLLLGFMGSMLGVVVSGNLIQLVLFWELTSVFSFLLIGYWHHRQDARRGARMAFTVTATGGLALLAGALLLGHIVGSYELDAVLAAGDVVRAHALYPLTLVLVLLGALTKSAQFPFHFWLPHAMAAPTPVSAYLHSATMVKAGVFLLARLWPVLAGTDEWFWIVGGAGLVTLLLGAYAAMFQNDLKGLLAYSTISHLGLITLLLGLNSSLAAVAAVFHMMNHATFKASLFMSVGIIDHETGTRDMRRLDGLYRSMPITGTLAIVACGAMAGVPLLNGFLSKEMFFAETVFVSAHPWVEFGLPLAATVAGVFAVVYSLRFGHDVFFGPPARDLPRRPHEPVHWMRVPVELLVLACVVVGTVPAWSVGPLLATAAAPVVGGTLPAYSLAVWHGFNTPLMMSLVAMAGGILVYLRFARRFKQRALRHTPVIHLLDGKRLFERTLAWLTALSRRALRLVSTNRLQPQLLCMLLIAGATALGSALVVPLAWGDRARVPATPEFVLLWLIGGAAAIGAAWQAKFHRLAALALLSVVGLVMCLTFAWFSAPDLALTQLAVEVVTTVLFLLGLRWLPKRVEQDDPLTRRRARWRRGRDLVLALLIGAGLAALSYAMLTRQAPQSISPFFIERALPEGGGTNIVNVMLVDFRGFDTLGEITVLGIVGLTVYALLRRFRPPREVIGRPPQQRAVADDEQSDLLDRPDTSDAASGYLLVPAVLAQLLLPVAGVFAFYLFMRGHNEPGGGFVAGLVMAIAFIAQYMVSGTRWVEARMPLQPPRWIAVGLLVAVVTGLGALAFGHPFLTTHTAHVTLPGIGLIHLPTAALFDLGVFAVVLGSTLLLLTALAHQSLRVRHRPASTGDQ</sequence>
<dbReference type="Pfam" id="PF13244">
    <property type="entry name" value="MbhD"/>
    <property type="match status" value="1"/>
</dbReference>
<dbReference type="Pfam" id="PF00361">
    <property type="entry name" value="Proton_antipo_M"/>
    <property type="match status" value="1"/>
</dbReference>
<feature type="chain" id="PRO_5046205622" evidence="12">
    <location>
        <begin position="18"/>
        <end position="964"/>
    </location>
</feature>
<feature type="transmembrane region" description="Helical" evidence="11">
    <location>
        <begin position="883"/>
        <end position="905"/>
    </location>
</feature>
<evidence type="ECO:0000256" key="1">
    <source>
        <dbReference type="ARBA" id="ARBA00004651"/>
    </source>
</evidence>
<gene>
    <name evidence="18" type="ORF">ACG00Y_27335</name>
</gene>
<evidence type="ECO:0000256" key="5">
    <source>
        <dbReference type="ARBA" id="ARBA00022692"/>
    </source>
</evidence>
<dbReference type="InterPro" id="IPR001516">
    <property type="entry name" value="Proton_antipo_N"/>
</dbReference>
<feature type="transmembrane region" description="Helical" evidence="11">
    <location>
        <begin position="757"/>
        <end position="775"/>
    </location>
</feature>
<evidence type="ECO:0000256" key="3">
    <source>
        <dbReference type="ARBA" id="ARBA00022449"/>
    </source>
</evidence>
<evidence type="ECO:0000259" key="17">
    <source>
        <dbReference type="Pfam" id="PF20501"/>
    </source>
</evidence>
<feature type="transmembrane region" description="Helical" evidence="11">
    <location>
        <begin position="270"/>
        <end position="291"/>
    </location>
</feature>
<keyword evidence="6 11" id="KW-1133">Transmembrane helix</keyword>
<feature type="domain" description="NADH:quinone oxidoreductase/Mrp antiporter transmembrane" evidence="13">
    <location>
        <begin position="126"/>
        <end position="402"/>
    </location>
</feature>
<dbReference type="NCBIfam" id="NF009288">
    <property type="entry name" value="PRK12648.1"/>
    <property type="match status" value="1"/>
</dbReference>
<dbReference type="PRINTS" id="PR01434">
    <property type="entry name" value="NADHDHGNASE5"/>
</dbReference>
<evidence type="ECO:0000256" key="6">
    <source>
        <dbReference type="ARBA" id="ARBA00022989"/>
    </source>
</evidence>
<comment type="caution">
    <text evidence="18">The sequence shown here is derived from an EMBL/GenBank/DDBJ whole genome shotgun (WGS) entry which is preliminary data.</text>
</comment>
<evidence type="ECO:0000256" key="11">
    <source>
        <dbReference type="SAM" id="Phobius"/>
    </source>
</evidence>
<keyword evidence="2" id="KW-0813">Transport</keyword>
<evidence type="ECO:0000256" key="7">
    <source>
        <dbReference type="ARBA" id="ARBA00023065"/>
    </source>
</evidence>
<evidence type="ECO:0000259" key="13">
    <source>
        <dbReference type="Pfam" id="PF00361"/>
    </source>
</evidence>
<dbReference type="InterPro" id="IPR046806">
    <property type="entry name" value="MrpA_C/MbhE"/>
</dbReference>
<feature type="transmembrane region" description="Helical" evidence="11">
    <location>
        <begin position="700"/>
        <end position="719"/>
    </location>
</feature>
<feature type="transmembrane region" description="Helical" evidence="11">
    <location>
        <begin position="107"/>
        <end position="127"/>
    </location>
</feature>
<feature type="transmembrane region" description="Helical" evidence="11">
    <location>
        <begin position="849"/>
        <end position="871"/>
    </location>
</feature>
<dbReference type="EMBL" id="JBIGHV010000014">
    <property type="protein sequence ID" value="MFG6433647.1"/>
    <property type="molecule type" value="Genomic_DNA"/>
</dbReference>
<feature type="domain" description="Na+/H+ antiporter MnhB subunit-related protein" evidence="15">
    <location>
        <begin position="819"/>
        <end position="941"/>
    </location>
</feature>
<feature type="transmembrane region" description="Helical" evidence="11">
    <location>
        <begin position="608"/>
        <end position="624"/>
    </location>
</feature>
<feature type="transmembrane region" description="Helical" evidence="11">
    <location>
        <begin position="925"/>
        <end position="948"/>
    </location>
</feature>
<dbReference type="InterPro" id="IPR025383">
    <property type="entry name" value="MrpA_C/MbhD"/>
</dbReference>
<feature type="signal peptide" evidence="12">
    <location>
        <begin position="1"/>
        <end position="17"/>
    </location>
</feature>
<keyword evidence="8 11" id="KW-0472">Membrane</keyword>
<keyword evidence="5 9" id="KW-0812">Transmembrane</keyword>
<evidence type="ECO:0000256" key="12">
    <source>
        <dbReference type="SAM" id="SignalP"/>
    </source>
</evidence>
<evidence type="ECO:0000313" key="18">
    <source>
        <dbReference type="EMBL" id="MFG6433647.1"/>
    </source>
</evidence>
<dbReference type="Pfam" id="PF20501">
    <property type="entry name" value="MbhE"/>
    <property type="match status" value="1"/>
</dbReference>
<feature type="transmembrane region" description="Helical" evidence="11">
    <location>
        <begin position="574"/>
        <end position="596"/>
    </location>
</feature>
<feature type="transmembrane region" description="Helical" evidence="11">
    <location>
        <begin position="162"/>
        <end position="185"/>
    </location>
</feature>
<feature type="region of interest" description="Disordered" evidence="10">
    <location>
        <begin position="786"/>
        <end position="805"/>
    </location>
</feature>
<dbReference type="PANTHER" id="PTHR43373:SF1">
    <property type="entry name" value="NA(+)_H(+) ANTIPORTER SUBUNIT A"/>
    <property type="match status" value="1"/>
</dbReference>
<dbReference type="Pfam" id="PF00662">
    <property type="entry name" value="Proton_antipo_N"/>
    <property type="match status" value="1"/>
</dbReference>
<comment type="subcellular location">
    <subcellularLocation>
        <location evidence="1">Cell membrane</location>
        <topology evidence="1">Multi-pass membrane protein</topology>
    </subcellularLocation>
    <subcellularLocation>
        <location evidence="9">Membrane</location>
        <topology evidence="9">Multi-pass membrane protein</topology>
    </subcellularLocation>
</comment>
<evidence type="ECO:0000259" key="14">
    <source>
        <dbReference type="Pfam" id="PF00662"/>
    </source>
</evidence>
<feature type="transmembrane region" description="Helical" evidence="11">
    <location>
        <begin position="205"/>
        <end position="230"/>
    </location>
</feature>
<feature type="transmembrane region" description="Helical" evidence="11">
    <location>
        <begin position="631"/>
        <end position="651"/>
    </location>
</feature>
<dbReference type="InterPro" id="IPR001750">
    <property type="entry name" value="ND/Mrp_TM"/>
</dbReference>
<organism evidence="18 19">
    <name type="scientific">Pelomonas parva</name>
    <dbReference type="NCBI Taxonomy" id="3299032"/>
    <lineage>
        <taxon>Bacteria</taxon>
        <taxon>Pseudomonadati</taxon>
        <taxon>Pseudomonadota</taxon>
        <taxon>Betaproteobacteria</taxon>
        <taxon>Burkholderiales</taxon>
        <taxon>Sphaerotilaceae</taxon>
        <taxon>Roseateles</taxon>
    </lineage>
</organism>
<feature type="transmembrane region" description="Helical" evidence="11">
    <location>
        <begin position="367"/>
        <end position="389"/>
    </location>
</feature>
<evidence type="ECO:0000256" key="10">
    <source>
        <dbReference type="SAM" id="MobiDB-lite"/>
    </source>
</evidence>
<feature type="domain" description="MrpA C-terminal/MbhE" evidence="17">
    <location>
        <begin position="695"/>
        <end position="792"/>
    </location>
</feature>
<keyword evidence="19" id="KW-1185">Reference proteome</keyword>
<dbReference type="Proteomes" id="UP001606210">
    <property type="component" value="Unassembled WGS sequence"/>
</dbReference>
<protein>
    <submittedName>
        <fullName evidence="18">Monovalent cation/H+ antiporter subunit A</fullName>
    </submittedName>
</protein>
<feature type="transmembrane region" description="Helical" evidence="11">
    <location>
        <begin position="459"/>
        <end position="484"/>
    </location>
</feature>
<feature type="transmembrane region" description="Helical" evidence="11">
    <location>
        <begin position="815"/>
        <end position="837"/>
    </location>
</feature>
<proteinExistence type="predicted"/>
<dbReference type="InterPro" id="IPR007182">
    <property type="entry name" value="MnhB"/>
</dbReference>
<keyword evidence="12" id="KW-0732">Signal</keyword>
<evidence type="ECO:0000256" key="4">
    <source>
        <dbReference type="ARBA" id="ARBA00022475"/>
    </source>
</evidence>
<name>A0ABW7FEM2_9BURK</name>
<feature type="domain" description="NADH-Ubiquinone oxidoreductase (complex I) chain 5 N-terminal" evidence="14">
    <location>
        <begin position="65"/>
        <end position="110"/>
    </location>
</feature>
<feature type="transmembrane region" description="Helical" evidence="11">
    <location>
        <begin position="27"/>
        <end position="47"/>
    </location>
</feature>
<evidence type="ECO:0000256" key="9">
    <source>
        <dbReference type="RuleBase" id="RU000320"/>
    </source>
</evidence>
<keyword evidence="4" id="KW-1003">Cell membrane</keyword>
<feature type="transmembrane region" description="Helical" evidence="11">
    <location>
        <begin position="409"/>
        <end position="427"/>
    </location>
</feature>
<dbReference type="RefSeq" id="WP_394484553.1">
    <property type="nucleotide sequence ID" value="NZ_JBIGHV010000014.1"/>
</dbReference>
<dbReference type="PANTHER" id="PTHR43373">
    <property type="entry name" value="NA(+)/H(+) ANTIPORTER SUBUNIT"/>
    <property type="match status" value="1"/>
</dbReference>
<feature type="transmembrane region" description="Helical" evidence="11">
    <location>
        <begin position="504"/>
        <end position="523"/>
    </location>
</feature>
<evidence type="ECO:0000313" key="19">
    <source>
        <dbReference type="Proteomes" id="UP001606210"/>
    </source>
</evidence>
<reference evidence="18 19" key="1">
    <citation type="submission" date="2024-08" db="EMBL/GenBank/DDBJ databases">
        <authorList>
            <person name="Lu H."/>
        </authorList>
    </citation>
    <scope>NUCLEOTIDE SEQUENCE [LARGE SCALE GENOMIC DNA]</scope>
    <source>
        <strain evidence="18 19">LYH14W</strain>
    </source>
</reference>
<feature type="transmembrane region" description="Helical" evidence="11">
    <location>
        <begin position="242"/>
        <end position="264"/>
    </location>
</feature>